<protein>
    <submittedName>
        <fullName evidence="1">Uncharacterized protein</fullName>
    </submittedName>
</protein>
<evidence type="ECO:0000313" key="1">
    <source>
        <dbReference type="EMBL" id="MBV4514935.1"/>
    </source>
</evidence>
<dbReference type="Proteomes" id="UP000624243">
    <property type="component" value="Unassembled WGS sequence"/>
</dbReference>
<accession>A0ACC5UKQ9</accession>
<reference evidence="1 2" key="1">
    <citation type="journal article" date="2020" name="Microorganisms">
        <title>Reliable Identification of Environmental Pseudomonas Isolates Using the rpoD Gene.</title>
        <authorList>
            <consortium name="The Broad Institute Genome Sequencing Platform"/>
            <person name="Girard L."/>
            <person name="Lood C."/>
            <person name="Rokni-Zadeh H."/>
            <person name="van Noort V."/>
            <person name="Lavigne R."/>
            <person name="De Mot R."/>
        </authorList>
    </citation>
    <scope>NUCLEOTIDE SEQUENCE [LARGE SCALE GENOMIC DNA]</scope>
    <source>
        <strain evidence="1 2">RW1P2</strain>
    </source>
</reference>
<proteinExistence type="predicted"/>
<gene>
    <name evidence="1" type="ORF">HU758_006935</name>
</gene>
<sequence length="169" mass="19312">MAAPDAPEGEEQPSIMQDPLPPLQLEVTPEKPETRGEEDCSSRVEEDFGRPLDEIQLRTLTAKVDDLEQQLKERRQLHKLRKRHSSRLFRLTVAWVSLVWLVVLLQGFGQWFTPLFLGFSYIKFHLSDTVAVAFITSTTATVLGLYGIAAYWLFGKPKKDEAETPKKEK</sequence>
<dbReference type="EMBL" id="JABWSB020000003">
    <property type="protein sequence ID" value="MBV4514935.1"/>
    <property type="molecule type" value="Genomic_DNA"/>
</dbReference>
<organism evidence="1 2">
    <name type="scientific">Pseudomonas kurunegalensis</name>
    <dbReference type="NCBI Taxonomy" id="485880"/>
    <lineage>
        <taxon>Bacteria</taxon>
        <taxon>Pseudomonadati</taxon>
        <taxon>Pseudomonadota</taxon>
        <taxon>Gammaproteobacteria</taxon>
        <taxon>Pseudomonadales</taxon>
        <taxon>Pseudomonadaceae</taxon>
        <taxon>Pseudomonas</taxon>
    </lineage>
</organism>
<evidence type="ECO:0000313" key="2">
    <source>
        <dbReference type="Proteomes" id="UP000624243"/>
    </source>
</evidence>
<comment type="caution">
    <text evidence="1">The sequence shown here is derived from an EMBL/GenBank/DDBJ whole genome shotgun (WGS) entry which is preliminary data.</text>
</comment>
<name>A0ACC5UKQ9_9PSED</name>
<keyword evidence="2" id="KW-1185">Reference proteome</keyword>